<name>A0A814NK44_9BILA</name>
<feature type="transmembrane region" description="Helical" evidence="6">
    <location>
        <begin position="410"/>
        <end position="431"/>
    </location>
</feature>
<evidence type="ECO:0000313" key="9">
    <source>
        <dbReference type="Proteomes" id="UP000663854"/>
    </source>
</evidence>
<dbReference type="EMBL" id="CAJNOH010000639">
    <property type="protein sequence ID" value="CAF1094119.1"/>
    <property type="molecule type" value="Genomic_DNA"/>
</dbReference>
<dbReference type="PIRSF" id="PIRSF006060">
    <property type="entry name" value="AA_transporter"/>
    <property type="match status" value="1"/>
</dbReference>
<feature type="transmembrane region" description="Helical" evidence="6">
    <location>
        <begin position="196"/>
        <end position="219"/>
    </location>
</feature>
<feature type="transmembrane region" description="Helical" evidence="6">
    <location>
        <begin position="166"/>
        <end position="184"/>
    </location>
</feature>
<dbReference type="Proteomes" id="UP000663854">
    <property type="component" value="Unassembled WGS sequence"/>
</dbReference>
<accession>A0A814NK44</accession>
<sequence>MSSPGPSPAVVVMTAESNVVKEDEEEPDIRREHEMGYHQELYRGFSPFMSFAFCFTAVNVLTSLSISFTDALRTGGSGVAIWSWFVGSGFTILVGLSLAEICSVYPSAGSVYYWAGQLVPTRHAPLASFICGWFNFIGNASANAAFSSGFASIVNAALILDGKQSLSTGAQVGISIGITVVWAIQNIFRIDQQGWFNNLAAIFQITSTISTVVVLLVMAPERASAHDVFISTYNGTGFPFLYMCCIGILSTLFSMAGYDAGAHLAEETQNASLAAPRGIIGTCVIGAVVGAAYLLALLFAIPDMALFMENNSDDNSSLNLAVAAYKLAVPRGGALALTILLVVNVYFGGMSSITVTSRIGFAMARDGVFPFSSSLRWIFPPTKAPLVIIALVVSIDCLLLLLQLASTTAFAAIISIATLGFQISYVIPIFFRCTVGRKRFPVGEFNLGRFSLPIAIVSVVWLFITSIFMFFPSTYPVTGDNMNYAIVIIGGVALIAGTYWIVSARRWFMGPKRDRVDSIVLPPVFIATVHFKNTEE</sequence>
<dbReference type="PANTHER" id="PTHR45649:SF26">
    <property type="entry name" value="OS04G0435100 PROTEIN"/>
    <property type="match status" value="1"/>
</dbReference>
<evidence type="ECO:0000313" key="8">
    <source>
        <dbReference type="EMBL" id="CAF1291062.1"/>
    </source>
</evidence>
<dbReference type="Pfam" id="PF13520">
    <property type="entry name" value="AA_permease_2"/>
    <property type="match status" value="1"/>
</dbReference>
<feature type="transmembrane region" description="Helical" evidence="6">
    <location>
        <begin position="483"/>
        <end position="502"/>
    </location>
</feature>
<evidence type="ECO:0000313" key="10">
    <source>
        <dbReference type="Proteomes" id="UP000663870"/>
    </source>
</evidence>
<feature type="transmembrane region" description="Helical" evidence="6">
    <location>
        <begin position="239"/>
        <end position="258"/>
    </location>
</feature>
<evidence type="ECO:0000256" key="5">
    <source>
        <dbReference type="ARBA" id="ARBA00023136"/>
    </source>
</evidence>
<dbReference type="EMBL" id="CAJNOL010001116">
    <property type="protein sequence ID" value="CAF1291062.1"/>
    <property type="molecule type" value="Genomic_DNA"/>
</dbReference>
<feature type="transmembrane region" description="Helical" evidence="6">
    <location>
        <begin position="279"/>
        <end position="301"/>
    </location>
</feature>
<dbReference type="GO" id="GO:0016020">
    <property type="term" value="C:membrane"/>
    <property type="evidence" value="ECO:0007669"/>
    <property type="project" value="UniProtKB-SubCell"/>
</dbReference>
<proteinExistence type="predicted"/>
<dbReference type="GO" id="GO:0022857">
    <property type="term" value="F:transmembrane transporter activity"/>
    <property type="evidence" value="ECO:0007669"/>
    <property type="project" value="InterPro"/>
</dbReference>
<comment type="caution">
    <text evidence="7">The sequence shown here is derived from an EMBL/GenBank/DDBJ whole genome shotgun (WGS) entry which is preliminary data.</text>
</comment>
<keyword evidence="4 6" id="KW-1133">Transmembrane helix</keyword>
<keyword evidence="10" id="KW-1185">Reference proteome</keyword>
<feature type="transmembrane region" description="Helical" evidence="6">
    <location>
        <begin position="334"/>
        <end position="355"/>
    </location>
</feature>
<evidence type="ECO:0000256" key="6">
    <source>
        <dbReference type="SAM" id="Phobius"/>
    </source>
</evidence>
<evidence type="ECO:0000313" key="7">
    <source>
        <dbReference type="EMBL" id="CAF1094119.1"/>
    </source>
</evidence>
<feature type="transmembrane region" description="Helical" evidence="6">
    <location>
        <begin position="384"/>
        <end position="404"/>
    </location>
</feature>
<gene>
    <name evidence="8" type="ORF">JXQ802_LOCUS28999</name>
    <name evidence="7" type="ORF">PYM288_LOCUS19325</name>
</gene>
<evidence type="ECO:0008006" key="11">
    <source>
        <dbReference type="Google" id="ProtNLM"/>
    </source>
</evidence>
<feature type="transmembrane region" description="Helical" evidence="6">
    <location>
        <begin position="81"/>
        <end position="105"/>
    </location>
</feature>
<dbReference type="AlphaFoldDB" id="A0A814NK44"/>
<dbReference type="NCBIfam" id="TIGR01167">
    <property type="entry name" value="LPXTG_anchor"/>
    <property type="match status" value="1"/>
</dbReference>
<keyword evidence="5 6" id="KW-0472">Membrane</keyword>
<dbReference type="Gene3D" id="1.20.1740.10">
    <property type="entry name" value="Amino acid/polyamine transporter I"/>
    <property type="match status" value="1"/>
</dbReference>
<comment type="subcellular location">
    <subcellularLocation>
        <location evidence="1">Membrane</location>
        <topology evidence="1">Multi-pass membrane protein</topology>
    </subcellularLocation>
</comment>
<organism evidence="7 9">
    <name type="scientific">Rotaria sordida</name>
    <dbReference type="NCBI Taxonomy" id="392033"/>
    <lineage>
        <taxon>Eukaryota</taxon>
        <taxon>Metazoa</taxon>
        <taxon>Spiralia</taxon>
        <taxon>Gnathifera</taxon>
        <taxon>Rotifera</taxon>
        <taxon>Eurotatoria</taxon>
        <taxon>Bdelloidea</taxon>
        <taxon>Philodinida</taxon>
        <taxon>Philodinidae</taxon>
        <taxon>Rotaria</taxon>
    </lineage>
</organism>
<feature type="transmembrane region" description="Helical" evidence="6">
    <location>
        <begin position="48"/>
        <end position="69"/>
    </location>
</feature>
<evidence type="ECO:0000256" key="1">
    <source>
        <dbReference type="ARBA" id="ARBA00004141"/>
    </source>
</evidence>
<keyword evidence="2" id="KW-0813">Transport</keyword>
<evidence type="ECO:0000256" key="4">
    <source>
        <dbReference type="ARBA" id="ARBA00022989"/>
    </source>
</evidence>
<feature type="transmembrane region" description="Helical" evidence="6">
    <location>
        <begin position="452"/>
        <end position="471"/>
    </location>
</feature>
<evidence type="ECO:0000256" key="2">
    <source>
        <dbReference type="ARBA" id="ARBA00022448"/>
    </source>
</evidence>
<protein>
    <recommendedName>
        <fullName evidence="11">Amino acid transporter</fullName>
    </recommendedName>
</protein>
<feature type="transmembrane region" description="Helical" evidence="6">
    <location>
        <begin position="126"/>
        <end position="146"/>
    </location>
</feature>
<evidence type="ECO:0000256" key="3">
    <source>
        <dbReference type="ARBA" id="ARBA00022692"/>
    </source>
</evidence>
<dbReference type="PANTHER" id="PTHR45649">
    <property type="entry name" value="AMINO-ACID PERMEASE BAT1"/>
    <property type="match status" value="1"/>
</dbReference>
<dbReference type="Proteomes" id="UP000663870">
    <property type="component" value="Unassembled WGS sequence"/>
</dbReference>
<keyword evidence="3 6" id="KW-0812">Transmembrane</keyword>
<dbReference type="InterPro" id="IPR002293">
    <property type="entry name" value="AA/rel_permease1"/>
</dbReference>
<reference evidence="7" key="1">
    <citation type="submission" date="2021-02" db="EMBL/GenBank/DDBJ databases">
        <authorList>
            <person name="Nowell W R."/>
        </authorList>
    </citation>
    <scope>NUCLEOTIDE SEQUENCE</scope>
</reference>